<proteinExistence type="predicted"/>
<comment type="caution">
    <text evidence="1">The sequence shown here is derived from an EMBL/GenBank/DDBJ whole genome shotgun (WGS) entry which is preliminary data.</text>
</comment>
<dbReference type="Proteomes" id="UP001064489">
    <property type="component" value="Chromosome 12"/>
</dbReference>
<keyword evidence="2" id="KW-1185">Reference proteome</keyword>
<sequence>MTDHVELTADRGEGQKIGDQRANSSLNLDVEVTKVIEVGVALGLTLTTRRGLGKRKKMRIVFRTKPNFLFIQESKLKVFDSSVIRSLSGSWLTRGVGVDAIGASGGIISLWNDDAFKVDACVFNKIVSFLLEC</sequence>
<name>A0AAD5NI69_ACENE</name>
<evidence type="ECO:0000313" key="2">
    <source>
        <dbReference type="Proteomes" id="UP001064489"/>
    </source>
</evidence>
<gene>
    <name evidence="1" type="ORF">LWI28_026469</name>
</gene>
<dbReference type="AlphaFoldDB" id="A0AAD5NI69"/>
<protein>
    <submittedName>
        <fullName evidence="1">Uncharacterized protein</fullName>
    </submittedName>
</protein>
<dbReference type="EMBL" id="JAJSOW010000107">
    <property type="protein sequence ID" value="KAI9157697.1"/>
    <property type="molecule type" value="Genomic_DNA"/>
</dbReference>
<evidence type="ECO:0000313" key="1">
    <source>
        <dbReference type="EMBL" id="KAI9157697.1"/>
    </source>
</evidence>
<reference evidence="1" key="2">
    <citation type="submission" date="2023-02" db="EMBL/GenBank/DDBJ databases">
        <authorList>
            <person name="Swenson N.G."/>
            <person name="Wegrzyn J.L."/>
            <person name="Mcevoy S.L."/>
        </authorList>
    </citation>
    <scope>NUCLEOTIDE SEQUENCE</scope>
    <source>
        <strain evidence="1">91603</strain>
        <tissue evidence="1">Leaf</tissue>
    </source>
</reference>
<reference evidence="1" key="1">
    <citation type="journal article" date="2022" name="Plant J.">
        <title>Strategies of tolerance reflected in two North American maple genomes.</title>
        <authorList>
            <person name="McEvoy S.L."/>
            <person name="Sezen U.U."/>
            <person name="Trouern-Trend A."/>
            <person name="McMahon S.M."/>
            <person name="Schaberg P.G."/>
            <person name="Yang J."/>
            <person name="Wegrzyn J.L."/>
            <person name="Swenson N.G."/>
        </authorList>
    </citation>
    <scope>NUCLEOTIDE SEQUENCE</scope>
    <source>
        <strain evidence="1">91603</strain>
    </source>
</reference>
<organism evidence="1 2">
    <name type="scientific">Acer negundo</name>
    <name type="common">Box elder</name>
    <dbReference type="NCBI Taxonomy" id="4023"/>
    <lineage>
        <taxon>Eukaryota</taxon>
        <taxon>Viridiplantae</taxon>
        <taxon>Streptophyta</taxon>
        <taxon>Embryophyta</taxon>
        <taxon>Tracheophyta</taxon>
        <taxon>Spermatophyta</taxon>
        <taxon>Magnoliopsida</taxon>
        <taxon>eudicotyledons</taxon>
        <taxon>Gunneridae</taxon>
        <taxon>Pentapetalae</taxon>
        <taxon>rosids</taxon>
        <taxon>malvids</taxon>
        <taxon>Sapindales</taxon>
        <taxon>Sapindaceae</taxon>
        <taxon>Hippocastanoideae</taxon>
        <taxon>Acereae</taxon>
        <taxon>Acer</taxon>
    </lineage>
</organism>
<accession>A0AAD5NI69</accession>